<reference evidence="2" key="1">
    <citation type="journal article" date="2015" name="Nature">
        <title>Complex archaea that bridge the gap between prokaryotes and eukaryotes.</title>
        <authorList>
            <person name="Spang A."/>
            <person name="Saw J.H."/>
            <person name="Jorgensen S.L."/>
            <person name="Zaremba-Niedzwiedzka K."/>
            <person name="Martijn J."/>
            <person name="Lind A.E."/>
            <person name="van Eijk R."/>
            <person name="Schleper C."/>
            <person name="Guy L."/>
            <person name="Ettema T.J."/>
        </authorList>
    </citation>
    <scope>NUCLEOTIDE SEQUENCE</scope>
</reference>
<evidence type="ECO:0000256" key="1">
    <source>
        <dbReference type="SAM" id="MobiDB-lite"/>
    </source>
</evidence>
<protein>
    <submittedName>
        <fullName evidence="2">Uncharacterized protein</fullName>
    </submittedName>
</protein>
<dbReference type="AlphaFoldDB" id="A0A0F9I3A8"/>
<feature type="region of interest" description="Disordered" evidence="1">
    <location>
        <begin position="126"/>
        <end position="157"/>
    </location>
</feature>
<sequence length="157" mass="16956">IGDGLLRVRLDLGQQPVDFRLVELLVEFGTRDHFVGQLAQRGDMPIVVGAAVEIDESFVRQFLDFHAAQPHQRQLGERNLAGIDRLITLREKLAVFDTPGPDAGTQFRASSASFLEGIKLGARSKGIAEPKKLSGPPGGPSNRPVKSTGLHPAVESL</sequence>
<comment type="caution">
    <text evidence="2">The sequence shown here is derived from an EMBL/GenBank/DDBJ whole genome shotgun (WGS) entry which is preliminary data.</text>
</comment>
<dbReference type="EMBL" id="LAZR01022445">
    <property type="protein sequence ID" value="KKL81852.1"/>
    <property type="molecule type" value="Genomic_DNA"/>
</dbReference>
<gene>
    <name evidence="2" type="ORF">LCGC14_1990610</name>
</gene>
<name>A0A0F9I3A8_9ZZZZ</name>
<evidence type="ECO:0000313" key="2">
    <source>
        <dbReference type="EMBL" id="KKL81852.1"/>
    </source>
</evidence>
<organism evidence="2">
    <name type="scientific">marine sediment metagenome</name>
    <dbReference type="NCBI Taxonomy" id="412755"/>
    <lineage>
        <taxon>unclassified sequences</taxon>
        <taxon>metagenomes</taxon>
        <taxon>ecological metagenomes</taxon>
    </lineage>
</organism>
<proteinExistence type="predicted"/>
<accession>A0A0F9I3A8</accession>
<feature type="non-terminal residue" evidence="2">
    <location>
        <position position="1"/>
    </location>
</feature>